<dbReference type="GO" id="GO:0005524">
    <property type="term" value="F:ATP binding"/>
    <property type="evidence" value="ECO:0007669"/>
    <property type="project" value="UniProtKB-UniRule"/>
</dbReference>
<dbReference type="Gene3D" id="3.30.470.20">
    <property type="entry name" value="ATP-grasp fold, B domain"/>
    <property type="match status" value="1"/>
</dbReference>
<keyword evidence="2 4" id="KW-0547">Nucleotide-binding</keyword>
<keyword evidence="1" id="KW-0436">Ligase</keyword>
<dbReference type="PANTHER" id="PTHR43585">
    <property type="entry name" value="FUMIPYRROLE BIOSYNTHESIS PROTEIN C"/>
    <property type="match status" value="1"/>
</dbReference>
<dbReference type="Gene3D" id="3.40.50.20">
    <property type="match status" value="1"/>
</dbReference>
<dbReference type="InterPro" id="IPR052032">
    <property type="entry name" value="ATP-dep_AA_Ligase"/>
</dbReference>
<evidence type="ECO:0000256" key="4">
    <source>
        <dbReference type="PROSITE-ProRule" id="PRU00409"/>
    </source>
</evidence>
<dbReference type="Proteomes" id="UP000199400">
    <property type="component" value="Unassembled WGS sequence"/>
</dbReference>
<dbReference type="InterPro" id="IPR005479">
    <property type="entry name" value="CPAse_ATP-bd"/>
</dbReference>
<dbReference type="PROSITE" id="PS50975">
    <property type="entry name" value="ATP_GRASP"/>
    <property type="match status" value="1"/>
</dbReference>
<evidence type="ECO:0000256" key="2">
    <source>
        <dbReference type="ARBA" id="ARBA00022741"/>
    </source>
</evidence>
<dbReference type="RefSeq" id="WP_096333258.1">
    <property type="nucleotide sequence ID" value="NZ_FOMX01000002.1"/>
</dbReference>
<dbReference type="GO" id="GO:0046872">
    <property type="term" value="F:metal ion binding"/>
    <property type="evidence" value="ECO:0007669"/>
    <property type="project" value="InterPro"/>
</dbReference>
<name>A0A1I1SNR9_9BACT</name>
<evidence type="ECO:0000256" key="3">
    <source>
        <dbReference type="ARBA" id="ARBA00022840"/>
    </source>
</evidence>
<dbReference type="GO" id="GO:0016874">
    <property type="term" value="F:ligase activity"/>
    <property type="evidence" value="ECO:0007669"/>
    <property type="project" value="UniProtKB-KW"/>
</dbReference>
<organism evidence="6 7">
    <name type="scientific">Nannocystis exedens</name>
    <dbReference type="NCBI Taxonomy" id="54"/>
    <lineage>
        <taxon>Bacteria</taxon>
        <taxon>Pseudomonadati</taxon>
        <taxon>Myxococcota</taxon>
        <taxon>Polyangia</taxon>
        <taxon>Nannocystales</taxon>
        <taxon>Nannocystaceae</taxon>
        <taxon>Nannocystis</taxon>
    </lineage>
</organism>
<keyword evidence="7" id="KW-1185">Reference proteome</keyword>
<feature type="domain" description="ATP-grasp" evidence="5">
    <location>
        <begin position="120"/>
        <end position="316"/>
    </location>
</feature>
<dbReference type="InterPro" id="IPR011761">
    <property type="entry name" value="ATP-grasp"/>
</dbReference>
<accession>A0A1I1SNR9</accession>
<dbReference type="EMBL" id="FOMX01000002">
    <property type="protein sequence ID" value="SFD48087.1"/>
    <property type="molecule type" value="Genomic_DNA"/>
</dbReference>
<evidence type="ECO:0000313" key="7">
    <source>
        <dbReference type="Proteomes" id="UP000199400"/>
    </source>
</evidence>
<dbReference type="InterPro" id="IPR013815">
    <property type="entry name" value="ATP_grasp_subdomain_1"/>
</dbReference>
<dbReference type="Gene3D" id="3.30.1490.20">
    <property type="entry name" value="ATP-grasp fold, A domain"/>
    <property type="match status" value="1"/>
</dbReference>
<reference evidence="7" key="1">
    <citation type="submission" date="2016-10" db="EMBL/GenBank/DDBJ databases">
        <authorList>
            <person name="Varghese N."/>
            <person name="Submissions S."/>
        </authorList>
    </citation>
    <scope>NUCLEOTIDE SEQUENCE [LARGE SCALE GENOMIC DNA]</scope>
    <source>
        <strain evidence="7">ATCC 25963</strain>
    </source>
</reference>
<dbReference type="OrthoDB" id="24041at2"/>
<dbReference type="STRING" id="54.SAMN02745121_00167"/>
<evidence type="ECO:0000256" key="1">
    <source>
        <dbReference type="ARBA" id="ARBA00022598"/>
    </source>
</evidence>
<gene>
    <name evidence="6" type="ORF">SAMN02745121_00167</name>
</gene>
<proteinExistence type="predicted"/>
<evidence type="ECO:0000313" key="6">
    <source>
        <dbReference type="EMBL" id="SFD48087.1"/>
    </source>
</evidence>
<sequence>MPVHVLYVAPYYSANILQCLDGLASLADVRIGLITHEPESTLPERYRGRVVGHYQVRDCLDAEQLIAAGKAFQAGWGRVDRLIGFLEQMQIPLSIARDKLGIPGMSEAIARNFREKNRMKAKLREAGLPVARQALIGSAEDARTFVREVGYPIVLKPPAGLGSRATVRATDDESLASALAELFVTPSNPAQAEEFVRGEEHTFETITIQGKPVWHSSSYYLPGPLQVLENPWIQYCVLLPREQLQPHAQTFRALNIRALQALGIGTALTHMEWFLRADGSMVISEVAARPPGVHLMPMMGLCHGIDMWQKWAELMVFDRFEAPPRQFAAGAAFFRGQGPGQVVRAVEGLAEAQERAGAWVVDRKLPQVGQPRASGYEGEGYALVKGATTEEVVAALRALVSSVRVVLG</sequence>
<dbReference type="AlphaFoldDB" id="A0A1I1SNR9"/>
<dbReference type="Pfam" id="PF02786">
    <property type="entry name" value="CPSase_L_D2"/>
    <property type="match status" value="1"/>
</dbReference>
<keyword evidence="3 4" id="KW-0067">ATP-binding</keyword>
<evidence type="ECO:0000259" key="5">
    <source>
        <dbReference type="PROSITE" id="PS50975"/>
    </source>
</evidence>
<protein>
    <submittedName>
        <fullName evidence="6">ATP-grasp domain-containing protein</fullName>
    </submittedName>
</protein>
<dbReference type="PANTHER" id="PTHR43585:SF2">
    <property type="entry name" value="ATP-GRASP ENZYME FSQD"/>
    <property type="match status" value="1"/>
</dbReference>
<dbReference type="SUPFAM" id="SSF56059">
    <property type="entry name" value="Glutathione synthetase ATP-binding domain-like"/>
    <property type="match status" value="1"/>
</dbReference>